<feature type="non-terminal residue" evidence="4">
    <location>
        <position position="486"/>
    </location>
</feature>
<dbReference type="AlphaFoldDB" id="A0A0A9Z755"/>
<accession>A0A0A9Z755</accession>
<feature type="domain" description="Integrase catalytic" evidence="2">
    <location>
        <begin position="159"/>
        <end position="336"/>
    </location>
</feature>
<dbReference type="InterPro" id="IPR012337">
    <property type="entry name" value="RNaseH-like_sf"/>
</dbReference>
<organism evidence="4">
    <name type="scientific">Lygus hesperus</name>
    <name type="common">Western plant bug</name>
    <dbReference type="NCBI Taxonomy" id="30085"/>
    <lineage>
        <taxon>Eukaryota</taxon>
        <taxon>Metazoa</taxon>
        <taxon>Ecdysozoa</taxon>
        <taxon>Arthropoda</taxon>
        <taxon>Hexapoda</taxon>
        <taxon>Insecta</taxon>
        <taxon>Pterygota</taxon>
        <taxon>Neoptera</taxon>
        <taxon>Paraneoptera</taxon>
        <taxon>Hemiptera</taxon>
        <taxon>Heteroptera</taxon>
        <taxon>Panheteroptera</taxon>
        <taxon>Cimicomorpha</taxon>
        <taxon>Miridae</taxon>
        <taxon>Mirini</taxon>
        <taxon>Lygus</taxon>
    </lineage>
</organism>
<evidence type="ECO:0000313" key="5">
    <source>
        <dbReference type="EMBL" id="JAG43041.1"/>
    </source>
</evidence>
<proteinExistence type="predicted"/>
<dbReference type="Gene3D" id="1.10.340.70">
    <property type="match status" value="1"/>
</dbReference>
<dbReference type="Pfam" id="PF17921">
    <property type="entry name" value="Integrase_H2C2"/>
    <property type="match status" value="1"/>
</dbReference>
<evidence type="ECO:0000313" key="3">
    <source>
        <dbReference type="EMBL" id="JAG24256.1"/>
    </source>
</evidence>
<dbReference type="EMBL" id="GBHO01003868">
    <property type="protein sequence ID" value="JAG39736.1"/>
    <property type="molecule type" value="Transcribed_RNA"/>
</dbReference>
<dbReference type="EMBL" id="GBHO01000563">
    <property type="protein sequence ID" value="JAG43041.1"/>
    <property type="molecule type" value="Transcribed_RNA"/>
</dbReference>
<evidence type="ECO:0000313" key="6">
    <source>
        <dbReference type="EMBL" id="JAG43043.1"/>
    </source>
</evidence>
<evidence type="ECO:0000256" key="1">
    <source>
        <dbReference type="SAM" id="MobiDB-lite"/>
    </source>
</evidence>
<evidence type="ECO:0000259" key="2">
    <source>
        <dbReference type="PROSITE" id="PS50994"/>
    </source>
</evidence>
<dbReference type="PANTHER" id="PTHR38681">
    <property type="entry name" value="RETROVIRUS-RELATED POL POLYPROTEIN FROM TRANSPOSON 412-LIKE PROTEIN-RELATED"/>
    <property type="match status" value="1"/>
</dbReference>
<dbReference type="PROSITE" id="PS50994">
    <property type="entry name" value="INTEGRASE"/>
    <property type="match status" value="1"/>
</dbReference>
<feature type="region of interest" description="Disordered" evidence="1">
    <location>
        <begin position="436"/>
        <end position="486"/>
    </location>
</feature>
<dbReference type="Gene3D" id="3.30.420.10">
    <property type="entry name" value="Ribonuclease H-like superfamily/Ribonuclease H"/>
    <property type="match status" value="1"/>
</dbReference>
<name>A0A0A9Z755_LYGHE</name>
<dbReference type="PANTHER" id="PTHR38681:SF1">
    <property type="entry name" value="RETROVIRUS-RELATED POL POLYPROTEIN FROM TRANSPOSON 412-LIKE PROTEIN"/>
    <property type="match status" value="1"/>
</dbReference>
<evidence type="ECO:0000313" key="4">
    <source>
        <dbReference type="EMBL" id="JAG39736.1"/>
    </source>
</evidence>
<reference evidence="4" key="2">
    <citation type="submission" date="2014-07" db="EMBL/GenBank/DDBJ databases">
        <authorList>
            <person name="Hull J."/>
        </authorList>
    </citation>
    <scope>NUCLEOTIDE SEQUENCE</scope>
</reference>
<dbReference type="FunFam" id="3.30.420.10:FF:000032">
    <property type="entry name" value="Retrovirus-related Pol polyprotein from transposon 297-like Protein"/>
    <property type="match status" value="1"/>
</dbReference>
<protein>
    <submittedName>
        <fullName evidence="4">Pro-Pol polyprotein</fullName>
    </submittedName>
</protein>
<dbReference type="EMBL" id="GBHO01000561">
    <property type="protein sequence ID" value="JAG43043.1"/>
    <property type="molecule type" value="Transcribed_RNA"/>
</dbReference>
<reference evidence="4" key="1">
    <citation type="journal article" date="2014" name="PLoS ONE">
        <title>Transcriptome-Based Identification of ABC Transporters in the Western Tarnished Plant Bug Lygus hesperus.</title>
        <authorList>
            <person name="Hull J.J."/>
            <person name="Chaney K."/>
            <person name="Geib S.M."/>
            <person name="Fabrick J.A."/>
            <person name="Brent C.S."/>
            <person name="Walsh D."/>
            <person name="Lavine L.C."/>
        </authorList>
    </citation>
    <scope>NUCLEOTIDE SEQUENCE</scope>
</reference>
<dbReference type="InterPro" id="IPR001584">
    <property type="entry name" value="Integrase_cat-core"/>
</dbReference>
<dbReference type="EMBL" id="GBHO01019348">
    <property type="protein sequence ID" value="JAG24256.1"/>
    <property type="molecule type" value="Transcribed_RNA"/>
</dbReference>
<dbReference type="Pfam" id="PF00665">
    <property type="entry name" value="rve"/>
    <property type="match status" value="1"/>
</dbReference>
<dbReference type="GO" id="GO:0003676">
    <property type="term" value="F:nucleic acid binding"/>
    <property type="evidence" value="ECO:0007669"/>
    <property type="project" value="InterPro"/>
</dbReference>
<dbReference type="InterPro" id="IPR041588">
    <property type="entry name" value="Integrase_H2C2"/>
</dbReference>
<dbReference type="SUPFAM" id="SSF53098">
    <property type="entry name" value="Ribonuclease H-like"/>
    <property type="match status" value="1"/>
</dbReference>
<sequence>MLLSKTMRRHPRDNKDICSTFHNFRQIYVTLVDVKTSWQTISQGLSLSVIDYDEVAECQESDEELKQLLKTPKALILKRYPLPSGRSLWCDSAAKNIRPFVPKMFRFRFFQNIHELAHPGVRATVKQMTEKYVWPSINDDVRKWTQACIGCQRSKVNKHTKSPIGTFVEADDRFSVVHIDIVGPLPPSDGYTYLLTMIDRFSSWMEAVPIVDIKAETVAKTFFSQWISRYGAHTHLVSDRGRQFQSCLFRKHAELCGINLRHTTPYHPQSHGKVERLHRTLKTAVKAHNSPKWTETLPIVLLGLRAAIREDIDASLAHMVFGKPLRLPGDFFHASATEVDPATFTYTLQKSLEMLKPVETPHKTARSVFVHKDLAVCSHVFVRVDRVKKPLEPAYEGPYKVLKREDKYFVLQIKSKQVSISVDRLKPGYILAPTEDEKPQKETFSSPPFAGFGSEDDVPSSPPFAGFSSQETSAGVVMKNSKSVRF</sequence>
<dbReference type="InterPro" id="IPR036397">
    <property type="entry name" value="RNaseH_sf"/>
</dbReference>
<gene>
    <name evidence="4" type="primary">pol_416</name>
    <name evidence="6" type="synonym">pol_224</name>
    <name evidence="5" type="synonym">pol_320</name>
    <name evidence="3" type="synonym">pol_407</name>
    <name evidence="5" type="ORF">CM83_89378</name>
    <name evidence="6" type="ORF">CM83_89381</name>
    <name evidence="4" type="ORF">CM83_89395</name>
    <name evidence="3" type="ORF">CM83_89404</name>
</gene>
<dbReference type="GO" id="GO:0015074">
    <property type="term" value="P:DNA integration"/>
    <property type="evidence" value="ECO:0007669"/>
    <property type="project" value="InterPro"/>
</dbReference>